<dbReference type="InterPro" id="IPR050515">
    <property type="entry name" value="Beta-lactam/transpept"/>
</dbReference>
<keyword evidence="18" id="KW-1185">Reference proteome</keyword>
<keyword evidence="13" id="KW-0961">Cell wall biogenesis/degradation</keyword>
<evidence type="ECO:0000256" key="6">
    <source>
        <dbReference type="ARBA" id="ARBA00022670"/>
    </source>
</evidence>
<dbReference type="GO" id="GO:0009002">
    <property type="term" value="F:serine-type D-Ala-D-Ala carboxypeptidase activity"/>
    <property type="evidence" value="ECO:0007669"/>
    <property type="project" value="InterPro"/>
</dbReference>
<dbReference type="InterPro" id="IPR005311">
    <property type="entry name" value="PBP_dimer"/>
</dbReference>
<evidence type="ECO:0000256" key="11">
    <source>
        <dbReference type="ARBA" id="ARBA00022989"/>
    </source>
</evidence>
<accession>A0A3G9K9Z8</accession>
<evidence type="ECO:0000256" key="12">
    <source>
        <dbReference type="ARBA" id="ARBA00023136"/>
    </source>
</evidence>
<dbReference type="Pfam" id="PF00905">
    <property type="entry name" value="Transpeptidase"/>
    <property type="match status" value="1"/>
</dbReference>
<keyword evidence="10" id="KW-0573">Peptidoglycan synthesis</keyword>
<dbReference type="SUPFAM" id="SSF56519">
    <property type="entry name" value="Penicillin binding protein dimerisation domain"/>
    <property type="match status" value="1"/>
</dbReference>
<dbReference type="InterPro" id="IPR001460">
    <property type="entry name" value="PCN-bd_Tpept"/>
</dbReference>
<evidence type="ECO:0000256" key="10">
    <source>
        <dbReference type="ARBA" id="ARBA00022984"/>
    </source>
</evidence>
<evidence type="ECO:0000256" key="1">
    <source>
        <dbReference type="ARBA" id="ARBA00004167"/>
    </source>
</evidence>
<dbReference type="GO" id="GO:0009252">
    <property type="term" value="P:peptidoglycan biosynthetic process"/>
    <property type="evidence" value="ECO:0007669"/>
    <property type="project" value="UniProtKB-KW"/>
</dbReference>
<proteinExistence type="inferred from homology"/>
<evidence type="ECO:0000259" key="15">
    <source>
        <dbReference type="Pfam" id="PF00905"/>
    </source>
</evidence>
<dbReference type="AlphaFoldDB" id="A0A3G9K9Z8"/>
<feature type="domain" description="Penicillin-binding protein transpeptidase" evidence="15">
    <location>
        <begin position="321"/>
        <end position="657"/>
    </location>
</feature>
<evidence type="ECO:0000313" key="18">
    <source>
        <dbReference type="Proteomes" id="UP000273154"/>
    </source>
</evidence>
<dbReference type="Proteomes" id="UP000273154">
    <property type="component" value="Chromosome"/>
</dbReference>
<dbReference type="InterPro" id="IPR012338">
    <property type="entry name" value="Beta-lactam/transpept-like"/>
</dbReference>
<keyword evidence="4" id="KW-1003">Cell membrane</keyword>
<evidence type="ECO:0000256" key="14">
    <source>
        <dbReference type="SAM" id="Phobius"/>
    </source>
</evidence>
<dbReference type="RefSeq" id="WP_126421952.1">
    <property type="nucleotide sequence ID" value="NZ_AP019367.1"/>
</dbReference>
<dbReference type="Pfam" id="PF03717">
    <property type="entry name" value="PBP_dimer"/>
    <property type="match status" value="1"/>
</dbReference>
<keyword evidence="11 14" id="KW-1133">Transmembrane helix</keyword>
<keyword evidence="12 14" id="KW-0472">Membrane</keyword>
<evidence type="ECO:0000256" key="2">
    <source>
        <dbReference type="ARBA" id="ARBA00004236"/>
    </source>
</evidence>
<evidence type="ECO:0000256" key="9">
    <source>
        <dbReference type="ARBA" id="ARBA00022960"/>
    </source>
</evidence>
<dbReference type="GeneID" id="88848989"/>
<keyword evidence="6" id="KW-0645">Protease</keyword>
<evidence type="ECO:0000256" key="4">
    <source>
        <dbReference type="ARBA" id="ARBA00022475"/>
    </source>
</evidence>
<dbReference type="GO" id="GO:0008658">
    <property type="term" value="F:penicillin binding"/>
    <property type="evidence" value="ECO:0007669"/>
    <property type="project" value="InterPro"/>
</dbReference>
<feature type="transmembrane region" description="Helical" evidence="14">
    <location>
        <begin position="6"/>
        <end position="26"/>
    </location>
</feature>
<dbReference type="EMBL" id="AP019367">
    <property type="protein sequence ID" value="BBH50270.1"/>
    <property type="molecule type" value="Genomic_DNA"/>
</dbReference>
<gene>
    <name evidence="17" type="ORF">Pcatena_08570</name>
</gene>
<dbReference type="KEGG" id="pcat:Pcatena_08570"/>
<evidence type="ECO:0000313" key="17">
    <source>
        <dbReference type="EMBL" id="BBH50270.1"/>
    </source>
</evidence>
<keyword evidence="5" id="KW-0997">Cell inner membrane</keyword>
<dbReference type="PANTHER" id="PTHR30627:SF2">
    <property type="entry name" value="PEPTIDOGLYCAN D,D-TRANSPEPTIDASE MRDA"/>
    <property type="match status" value="1"/>
</dbReference>
<evidence type="ECO:0000256" key="5">
    <source>
        <dbReference type="ARBA" id="ARBA00022519"/>
    </source>
</evidence>
<evidence type="ECO:0000256" key="7">
    <source>
        <dbReference type="ARBA" id="ARBA00022692"/>
    </source>
</evidence>
<protein>
    <submittedName>
        <fullName evidence="17">Penicillin-binding protein 2</fullName>
    </submittedName>
</protein>
<evidence type="ECO:0000256" key="3">
    <source>
        <dbReference type="ARBA" id="ARBA00007171"/>
    </source>
</evidence>
<dbReference type="GO" id="GO:0006508">
    <property type="term" value="P:proteolysis"/>
    <property type="evidence" value="ECO:0007669"/>
    <property type="project" value="UniProtKB-KW"/>
</dbReference>
<sequence>MSSGTILLIGCIIILAAVAVIAVLMLSRGGSGFKFDIGGQAPRAAGGNDTSAETTFKSRFVGLGIFSGSVLGVLLARLWSMQVVSGDDYTRQAESNRTRTVTTAAPRGRILDRNGVELVTNRPSLTVCAMSDIADNTIELNVLSALLGIPSVAAKRRATDSTQSAQSARTVAVDATRSAVAFIQEHIDVFPDVNIETRTQRSYPQGEVAAQVLGYTGTVTQDQIDSSADANGGITYESGDTTGQAGVEFQYEELLQGVRGEQTVYVDVHGNVLDYSSSVPAESGSDIMLTIDLDIQKAAEEALVKQIKKRQDSGVKECTSGAAIVLDATNGEVLAMASAPLFRPEVFVGGISQDDWDVLSADDAGNPLMNKAVSGQYVAASTIKPLTTFAALDYGIATPDTTYDCTGWWTGFGDAYGKYCWNTKGHGYLNLRGGIVNSCDVVFYEVAKGFYNAGDKADGMQDTFKKWGLGSTTGIDLPSESAGRVPDAEWKWNYFSNWSDTDRQWNGGDYTNIAIGQGDIAVTPLQMACVYMGIANRGTIWRPHVLKSVVGRGDNGTVREYEPTVSISPEESSSNFDLVVSGLDGVVYEESESQSAHFTNMTQRVAGKTGSGEHGEYPTSWFCCFAPEDNPKYVVAVAVEKGGYGGSCALYVARDILGAIYNEPDTQTSEVQDTSR</sequence>
<evidence type="ECO:0000259" key="16">
    <source>
        <dbReference type="Pfam" id="PF03717"/>
    </source>
</evidence>
<dbReference type="GO" id="GO:0071972">
    <property type="term" value="F:peptidoglycan L,D-transpeptidase activity"/>
    <property type="evidence" value="ECO:0007669"/>
    <property type="project" value="TreeGrafter"/>
</dbReference>
<dbReference type="OrthoDB" id="9766847at2"/>
<reference evidence="18" key="1">
    <citation type="submission" date="2018-11" db="EMBL/GenBank/DDBJ databases">
        <title>Comparative genomics of Parolsenella catena and Libanicoccus massiliensis: Reclassification of Libanicoccus massiliensis as Parolsenella massiliensis comb. nov.</title>
        <authorList>
            <person name="Sakamoto M."/>
            <person name="Ikeyama N."/>
            <person name="Murakami T."/>
            <person name="Mori H."/>
            <person name="Yuki M."/>
            <person name="Ohkuma M."/>
        </authorList>
    </citation>
    <scope>NUCLEOTIDE SEQUENCE [LARGE SCALE GENOMIC DNA]</scope>
    <source>
        <strain evidence="18">JCM 31932</strain>
    </source>
</reference>
<dbReference type="InterPro" id="IPR036138">
    <property type="entry name" value="PBP_dimer_sf"/>
</dbReference>
<dbReference type="SUPFAM" id="SSF56601">
    <property type="entry name" value="beta-lactamase/transpeptidase-like"/>
    <property type="match status" value="1"/>
</dbReference>
<dbReference type="NCBIfam" id="TIGR03423">
    <property type="entry name" value="pbp2_mrdA"/>
    <property type="match status" value="1"/>
</dbReference>
<dbReference type="Gene3D" id="3.40.710.10">
    <property type="entry name" value="DD-peptidase/beta-lactamase superfamily"/>
    <property type="match status" value="1"/>
</dbReference>
<comment type="subcellular location">
    <subcellularLocation>
        <location evidence="2">Cell membrane</location>
    </subcellularLocation>
    <subcellularLocation>
        <location evidence="1">Membrane</location>
        <topology evidence="1">Single-pass membrane protein</topology>
    </subcellularLocation>
</comment>
<feature type="domain" description="Penicillin-binding protein dimerisation" evidence="16">
    <location>
        <begin position="103"/>
        <end position="274"/>
    </location>
</feature>
<dbReference type="GO" id="GO:0005886">
    <property type="term" value="C:plasma membrane"/>
    <property type="evidence" value="ECO:0007669"/>
    <property type="project" value="UniProtKB-SubCell"/>
</dbReference>
<name>A0A3G9K9Z8_9ACTN</name>
<keyword evidence="8" id="KW-0378">Hydrolase</keyword>
<dbReference type="GO" id="GO:0008360">
    <property type="term" value="P:regulation of cell shape"/>
    <property type="evidence" value="ECO:0007669"/>
    <property type="project" value="UniProtKB-KW"/>
</dbReference>
<dbReference type="Gene3D" id="3.90.1310.10">
    <property type="entry name" value="Penicillin-binding protein 2a (Domain 2)"/>
    <property type="match status" value="1"/>
</dbReference>
<dbReference type="PANTHER" id="PTHR30627">
    <property type="entry name" value="PEPTIDOGLYCAN D,D-TRANSPEPTIDASE"/>
    <property type="match status" value="1"/>
</dbReference>
<keyword evidence="7 14" id="KW-0812">Transmembrane</keyword>
<feature type="transmembrane region" description="Helical" evidence="14">
    <location>
        <begin position="60"/>
        <end position="79"/>
    </location>
</feature>
<dbReference type="GO" id="GO:0071555">
    <property type="term" value="P:cell wall organization"/>
    <property type="evidence" value="ECO:0007669"/>
    <property type="project" value="UniProtKB-KW"/>
</dbReference>
<keyword evidence="9" id="KW-0133">Cell shape</keyword>
<organism evidence="17 18">
    <name type="scientific">Parolsenella catena</name>
    <dbReference type="NCBI Taxonomy" id="2003188"/>
    <lineage>
        <taxon>Bacteria</taxon>
        <taxon>Bacillati</taxon>
        <taxon>Actinomycetota</taxon>
        <taxon>Coriobacteriia</taxon>
        <taxon>Coriobacteriales</taxon>
        <taxon>Atopobiaceae</taxon>
        <taxon>Parolsenella</taxon>
    </lineage>
</organism>
<comment type="similarity">
    <text evidence="3">Belongs to the transpeptidase family.</text>
</comment>
<dbReference type="InterPro" id="IPR017790">
    <property type="entry name" value="Penicillin-binding_protein_2"/>
</dbReference>
<evidence type="ECO:0000256" key="8">
    <source>
        <dbReference type="ARBA" id="ARBA00022801"/>
    </source>
</evidence>
<evidence type="ECO:0000256" key="13">
    <source>
        <dbReference type="ARBA" id="ARBA00023316"/>
    </source>
</evidence>